<dbReference type="InterPro" id="IPR036397">
    <property type="entry name" value="RNaseH_sf"/>
</dbReference>
<keyword evidence="9" id="KW-0238">DNA-binding</keyword>
<dbReference type="GO" id="GO:0006310">
    <property type="term" value="P:DNA recombination"/>
    <property type="evidence" value="ECO:0007669"/>
    <property type="project" value="UniProtKB-KW"/>
</dbReference>
<organism evidence="12 13">
    <name type="scientific">Cytobacillus horneckiae</name>
    <dbReference type="NCBI Taxonomy" id="549687"/>
    <lineage>
        <taxon>Bacteria</taxon>
        <taxon>Bacillati</taxon>
        <taxon>Bacillota</taxon>
        <taxon>Bacilli</taxon>
        <taxon>Bacillales</taxon>
        <taxon>Bacillaceae</taxon>
        <taxon>Cytobacillus</taxon>
    </lineage>
</organism>
<dbReference type="GO" id="GO:0046872">
    <property type="term" value="F:metal ion binding"/>
    <property type="evidence" value="ECO:0007669"/>
    <property type="project" value="UniProtKB-KW"/>
</dbReference>
<keyword evidence="5" id="KW-0255">Endonuclease</keyword>
<comment type="similarity">
    <text evidence="1">Belongs to the RuvC family.</text>
</comment>
<gene>
    <name evidence="12" type="ORF">CWS20_25490</name>
</gene>
<keyword evidence="2" id="KW-0963">Cytoplasm</keyword>
<keyword evidence="10" id="KW-0233">DNA recombination</keyword>
<evidence type="ECO:0000256" key="3">
    <source>
        <dbReference type="ARBA" id="ARBA00022722"/>
    </source>
</evidence>
<dbReference type="InterPro" id="IPR012337">
    <property type="entry name" value="RNaseH-like_sf"/>
</dbReference>
<keyword evidence="13" id="KW-1185">Reference proteome</keyword>
<evidence type="ECO:0000256" key="7">
    <source>
        <dbReference type="ARBA" id="ARBA00022801"/>
    </source>
</evidence>
<dbReference type="GO" id="GO:0006281">
    <property type="term" value="P:DNA repair"/>
    <property type="evidence" value="ECO:0007669"/>
    <property type="project" value="UniProtKB-KW"/>
</dbReference>
<dbReference type="AlphaFoldDB" id="A0A2N0Z9J2"/>
<dbReference type="Proteomes" id="UP000233343">
    <property type="component" value="Unassembled WGS sequence"/>
</dbReference>
<keyword evidence="11" id="KW-0234">DNA repair</keyword>
<keyword evidence="6" id="KW-0227">DNA damage</keyword>
<sequence length="167" mass="18683">MKGGDLMHTIMGIDASLSSTGVAITSYNKEILFLQTIKTTVNSSIKERILIVHKEIESLIDRFKVHLILIENNYSGGSKEVNWIIGIIYLIAAKNWIDIKTYAPASIKKAVTGNGKASKKEMKPAIHRIFGEIKSNEHVRDALGIIHCYFEKEREERLIGKATEANS</sequence>
<name>A0A2N0Z9J2_9BACI</name>
<dbReference type="Pfam" id="PF02075">
    <property type="entry name" value="RuvC"/>
    <property type="match status" value="1"/>
</dbReference>
<evidence type="ECO:0000256" key="4">
    <source>
        <dbReference type="ARBA" id="ARBA00022723"/>
    </source>
</evidence>
<dbReference type="GO" id="GO:0004520">
    <property type="term" value="F:DNA endonuclease activity"/>
    <property type="evidence" value="ECO:0007669"/>
    <property type="project" value="InterPro"/>
</dbReference>
<keyword evidence="7" id="KW-0378">Hydrolase</keyword>
<dbReference type="EMBL" id="PISD01000076">
    <property type="protein sequence ID" value="PKG26169.1"/>
    <property type="molecule type" value="Genomic_DNA"/>
</dbReference>
<reference evidence="12 13" key="1">
    <citation type="journal article" date="2010" name="Int. J. Syst. Evol. Microbiol.">
        <title>Bacillus horneckiae sp. nov., isolated from a spacecraft-assembly clean room.</title>
        <authorList>
            <person name="Vaishampayan P."/>
            <person name="Probst A."/>
            <person name="Krishnamurthi S."/>
            <person name="Ghosh S."/>
            <person name="Osman S."/>
            <person name="McDowall A."/>
            <person name="Ruckmani A."/>
            <person name="Mayilraj S."/>
            <person name="Venkateswaran K."/>
        </authorList>
    </citation>
    <scope>NUCLEOTIDE SEQUENCE [LARGE SCALE GENOMIC DNA]</scope>
    <source>
        <strain evidence="13">1PO1SC</strain>
    </source>
</reference>
<comment type="caution">
    <text evidence="12">The sequence shown here is derived from an EMBL/GenBank/DDBJ whole genome shotgun (WGS) entry which is preliminary data.</text>
</comment>
<evidence type="ECO:0000256" key="9">
    <source>
        <dbReference type="ARBA" id="ARBA00023125"/>
    </source>
</evidence>
<dbReference type="PRINTS" id="PR00696">
    <property type="entry name" value="RSOLVASERUVC"/>
</dbReference>
<evidence type="ECO:0000313" key="12">
    <source>
        <dbReference type="EMBL" id="PKG26169.1"/>
    </source>
</evidence>
<evidence type="ECO:0000256" key="5">
    <source>
        <dbReference type="ARBA" id="ARBA00022759"/>
    </source>
</evidence>
<keyword evidence="3" id="KW-0540">Nuclease</keyword>
<proteinExistence type="inferred from homology"/>
<evidence type="ECO:0000313" key="13">
    <source>
        <dbReference type="Proteomes" id="UP000233343"/>
    </source>
</evidence>
<dbReference type="GO" id="GO:0003677">
    <property type="term" value="F:DNA binding"/>
    <property type="evidence" value="ECO:0007669"/>
    <property type="project" value="UniProtKB-KW"/>
</dbReference>
<dbReference type="PANTHER" id="PTHR30194">
    <property type="entry name" value="CROSSOVER JUNCTION ENDODEOXYRIBONUCLEASE RUVC"/>
    <property type="match status" value="1"/>
</dbReference>
<keyword evidence="8" id="KW-0460">Magnesium</keyword>
<dbReference type="SUPFAM" id="SSF53098">
    <property type="entry name" value="Ribonuclease H-like"/>
    <property type="match status" value="1"/>
</dbReference>
<dbReference type="PANTHER" id="PTHR30194:SF3">
    <property type="entry name" value="CROSSOVER JUNCTION ENDODEOXYRIBONUCLEASE RUVC"/>
    <property type="match status" value="1"/>
</dbReference>
<dbReference type="Gene3D" id="3.30.420.10">
    <property type="entry name" value="Ribonuclease H-like superfamily/Ribonuclease H"/>
    <property type="match status" value="1"/>
</dbReference>
<evidence type="ECO:0000256" key="6">
    <source>
        <dbReference type="ARBA" id="ARBA00022763"/>
    </source>
</evidence>
<evidence type="ECO:0000256" key="2">
    <source>
        <dbReference type="ARBA" id="ARBA00022490"/>
    </source>
</evidence>
<dbReference type="GO" id="GO:0016787">
    <property type="term" value="F:hydrolase activity"/>
    <property type="evidence" value="ECO:0007669"/>
    <property type="project" value="UniProtKB-KW"/>
</dbReference>
<evidence type="ECO:0000256" key="11">
    <source>
        <dbReference type="ARBA" id="ARBA00023204"/>
    </source>
</evidence>
<protein>
    <submittedName>
        <fullName evidence="12">Uncharacterized protein</fullName>
    </submittedName>
</protein>
<evidence type="ECO:0000256" key="1">
    <source>
        <dbReference type="ARBA" id="ARBA00009518"/>
    </source>
</evidence>
<dbReference type="InterPro" id="IPR002176">
    <property type="entry name" value="X-over_junc_endoDNase_RuvC"/>
</dbReference>
<evidence type="ECO:0000256" key="10">
    <source>
        <dbReference type="ARBA" id="ARBA00023172"/>
    </source>
</evidence>
<keyword evidence="4" id="KW-0479">Metal-binding</keyword>
<evidence type="ECO:0000256" key="8">
    <source>
        <dbReference type="ARBA" id="ARBA00022842"/>
    </source>
</evidence>
<accession>A0A2N0Z9J2</accession>